<evidence type="ECO:0000256" key="1">
    <source>
        <dbReference type="ARBA" id="ARBA00002123"/>
    </source>
</evidence>
<evidence type="ECO:0000256" key="3">
    <source>
        <dbReference type="SAM" id="MobiDB-lite"/>
    </source>
</evidence>
<dbReference type="SUPFAM" id="SSF63411">
    <property type="entry name" value="LuxS/MPP-like metallohydrolase"/>
    <property type="match status" value="2"/>
</dbReference>
<evidence type="ECO:0000259" key="5">
    <source>
        <dbReference type="Pfam" id="PF05193"/>
    </source>
</evidence>
<dbReference type="InterPro" id="IPR011249">
    <property type="entry name" value="Metalloenz_LuxS/M16"/>
</dbReference>
<dbReference type="EMBL" id="JH930468">
    <property type="protein sequence ID" value="EKM61616.1"/>
    <property type="molecule type" value="Genomic_DNA"/>
</dbReference>
<evidence type="ECO:0008006" key="8">
    <source>
        <dbReference type="Google" id="ProtNLM"/>
    </source>
</evidence>
<dbReference type="FunCoup" id="K5VF14">
    <property type="interactions" value="643"/>
</dbReference>
<feature type="domain" description="Peptidase M16 C-terminal" evidence="5">
    <location>
        <begin position="325"/>
        <end position="462"/>
    </location>
</feature>
<dbReference type="InterPro" id="IPR007863">
    <property type="entry name" value="Peptidase_M16_C"/>
</dbReference>
<dbReference type="RefSeq" id="XP_007391023.1">
    <property type="nucleotide sequence ID" value="XM_007390961.1"/>
</dbReference>
<protein>
    <recommendedName>
        <fullName evidence="8">Mitochondrial-processing peptidase subunit alpha</fullName>
    </recommendedName>
</protein>
<evidence type="ECO:0000313" key="7">
    <source>
        <dbReference type="Proteomes" id="UP000008370"/>
    </source>
</evidence>
<sequence>MRKASLRQLSALCRRNVHTHDLTKNVDSLVKLTTLPNKIRVATEHTPGHFAALGLYVDAGSRYETPATSGVSHFLDRMAFKVSLQTTTTRSDEDMAQAMDKLGGQILCSSTREAIMYQSSHFSNATPLALSLIADTVTSPALLPEELEAQRDAARYEIREVLNKPEMILPEILHDVAYGGTGLGNPLLCPLERVDEIDEYVTRSFMKQWYRPERMVIAGAGMHHEELVELADKYFGSIKFVTPEQHSQPQLPFSGSSRTQQQPPAHLLPSQPQQNSLYKSFTRAASSYLLPNQPASIDLPPLGSTYTGGHRHLPPVPPPPSNPPLPQLSHLYLAYEGPSIHDPDVYAVATIQVLLGGGGSFSAGGPGKGMYTRLYTHILNHYPQVEYCASFNHIYTDSALFGLFASFVSRPAGQTGRGRIGRSRSSEGNSPAEIFPHLVHQLSLLLYTPIPEDELQRAKNQLKSSLVMALESRSVEVEDLGRQMLVHSRKIPVQEMCDRIDEVDAATIRRVAHKFFGPESERKPTVVVMAPEDVSRQECAMTLRNYGVSV</sequence>
<dbReference type="Proteomes" id="UP000008370">
    <property type="component" value="Unassembled WGS sequence"/>
</dbReference>
<dbReference type="AlphaFoldDB" id="K5VF14"/>
<evidence type="ECO:0000313" key="6">
    <source>
        <dbReference type="EMBL" id="EKM61616.1"/>
    </source>
</evidence>
<name>K5VF14_PHACS</name>
<dbReference type="STRING" id="650164.K5VF14"/>
<dbReference type="InterPro" id="IPR050361">
    <property type="entry name" value="MPP/UQCRC_Complex"/>
</dbReference>
<dbReference type="GeneID" id="18920435"/>
<dbReference type="KEGG" id="pco:PHACADRAFT_84148"/>
<comment type="function">
    <text evidence="1">Substrate recognition and binding subunit of the essential mitochondrial processing protease (MPP), which cleaves the mitochondrial sequence off newly imported precursors proteins.</text>
</comment>
<feature type="compositionally biased region" description="Polar residues" evidence="3">
    <location>
        <begin position="246"/>
        <end position="263"/>
    </location>
</feature>
<dbReference type="GO" id="GO:0006627">
    <property type="term" value="P:protein processing involved in protein targeting to mitochondrion"/>
    <property type="evidence" value="ECO:0007669"/>
    <property type="project" value="TreeGrafter"/>
</dbReference>
<dbReference type="InterPro" id="IPR011765">
    <property type="entry name" value="Pept_M16_N"/>
</dbReference>
<evidence type="ECO:0000259" key="4">
    <source>
        <dbReference type="Pfam" id="PF00675"/>
    </source>
</evidence>
<comment type="similarity">
    <text evidence="2">Belongs to the peptidase M16 family.</text>
</comment>
<dbReference type="Pfam" id="PF05193">
    <property type="entry name" value="Peptidase_M16_C"/>
    <property type="match status" value="2"/>
</dbReference>
<dbReference type="PANTHER" id="PTHR11851">
    <property type="entry name" value="METALLOPROTEASE"/>
    <property type="match status" value="1"/>
</dbReference>
<dbReference type="GO" id="GO:0005739">
    <property type="term" value="C:mitochondrion"/>
    <property type="evidence" value="ECO:0007669"/>
    <property type="project" value="TreeGrafter"/>
</dbReference>
<dbReference type="Gene3D" id="3.30.830.10">
    <property type="entry name" value="Metalloenzyme, LuxS/M16 peptidase-like"/>
    <property type="match status" value="2"/>
</dbReference>
<dbReference type="HOGENOM" id="CLU_009902_5_2_1"/>
<feature type="region of interest" description="Disordered" evidence="3">
    <location>
        <begin position="246"/>
        <end position="272"/>
    </location>
</feature>
<organism evidence="6 7">
    <name type="scientific">Phanerochaete carnosa (strain HHB-10118-sp)</name>
    <name type="common">White-rot fungus</name>
    <name type="synonym">Peniophora carnosa</name>
    <dbReference type="NCBI Taxonomy" id="650164"/>
    <lineage>
        <taxon>Eukaryota</taxon>
        <taxon>Fungi</taxon>
        <taxon>Dikarya</taxon>
        <taxon>Basidiomycota</taxon>
        <taxon>Agaricomycotina</taxon>
        <taxon>Agaricomycetes</taxon>
        <taxon>Polyporales</taxon>
        <taxon>Phanerochaetaceae</taxon>
        <taxon>Phanerochaete</taxon>
    </lineage>
</organism>
<proteinExistence type="inferred from homology"/>
<dbReference type="GO" id="GO:0046872">
    <property type="term" value="F:metal ion binding"/>
    <property type="evidence" value="ECO:0007669"/>
    <property type="project" value="InterPro"/>
</dbReference>
<dbReference type="OrthoDB" id="277191at2759"/>
<reference evidence="6 7" key="1">
    <citation type="journal article" date="2012" name="BMC Genomics">
        <title>Comparative genomics of the white-rot fungi, Phanerochaete carnosa and P. chrysosporium, to elucidate the genetic basis of the distinct wood types they colonize.</title>
        <authorList>
            <person name="Suzuki H."/>
            <person name="MacDonald J."/>
            <person name="Syed K."/>
            <person name="Salamov A."/>
            <person name="Hori C."/>
            <person name="Aerts A."/>
            <person name="Henrissat B."/>
            <person name="Wiebenga A."/>
            <person name="vanKuyk P.A."/>
            <person name="Barry K."/>
            <person name="Lindquist E."/>
            <person name="LaButti K."/>
            <person name="Lapidus A."/>
            <person name="Lucas S."/>
            <person name="Coutinho P."/>
            <person name="Gong Y."/>
            <person name="Samejima M."/>
            <person name="Mahadevan R."/>
            <person name="Abou-Zaid M."/>
            <person name="de Vries R.P."/>
            <person name="Igarashi K."/>
            <person name="Yadav J.S."/>
            <person name="Grigoriev I.V."/>
            <person name="Master E.R."/>
        </authorList>
    </citation>
    <scope>NUCLEOTIDE SEQUENCE [LARGE SCALE GENOMIC DNA]</scope>
    <source>
        <strain evidence="6 7">HHB-10118-sp</strain>
    </source>
</reference>
<gene>
    <name evidence="6" type="ORF">PHACADRAFT_84148</name>
</gene>
<evidence type="ECO:0000256" key="2">
    <source>
        <dbReference type="ARBA" id="ARBA00007261"/>
    </source>
</evidence>
<dbReference type="InParanoid" id="K5VF14"/>
<dbReference type="PANTHER" id="PTHR11851:SF49">
    <property type="entry name" value="MITOCHONDRIAL-PROCESSING PEPTIDASE SUBUNIT ALPHA"/>
    <property type="match status" value="1"/>
</dbReference>
<feature type="domain" description="Peptidase M16 N-terminal" evidence="4">
    <location>
        <begin position="40"/>
        <end position="190"/>
    </location>
</feature>
<dbReference type="Pfam" id="PF00675">
    <property type="entry name" value="Peptidase_M16"/>
    <property type="match status" value="1"/>
</dbReference>
<keyword evidence="7" id="KW-1185">Reference proteome</keyword>
<feature type="domain" description="Peptidase M16 C-terminal" evidence="5">
    <location>
        <begin position="203"/>
        <end position="257"/>
    </location>
</feature>
<accession>K5VF14</accession>